<dbReference type="EMBL" id="LRPN01000033">
    <property type="protein sequence ID" value="KWZ83959.1"/>
    <property type="molecule type" value="Genomic_DNA"/>
</dbReference>
<dbReference type="AlphaFoldDB" id="A0A133KW93"/>
<dbReference type="PATRIC" id="fig|1398.22.peg.1027"/>
<dbReference type="InterPro" id="IPR045886">
    <property type="entry name" value="ThiF/MoeB/HesA"/>
</dbReference>
<evidence type="ECO:0000313" key="2">
    <source>
        <dbReference type="EMBL" id="KWZ83959.1"/>
    </source>
</evidence>
<dbReference type="InterPro" id="IPR035985">
    <property type="entry name" value="Ubiquitin-activating_enz"/>
</dbReference>
<dbReference type="Proteomes" id="UP000070376">
    <property type="component" value="Unassembled WGS sequence"/>
</dbReference>
<dbReference type="GO" id="GO:0008641">
    <property type="term" value="F:ubiquitin-like modifier activating enzyme activity"/>
    <property type="evidence" value="ECO:0007669"/>
    <property type="project" value="InterPro"/>
</dbReference>
<evidence type="ECO:0000313" key="3">
    <source>
        <dbReference type="Proteomes" id="UP000070376"/>
    </source>
</evidence>
<dbReference type="PANTHER" id="PTHR43267">
    <property type="entry name" value="TRNA THREONYLCARBAMOYLADENOSINE DEHYDRATASE"/>
    <property type="match status" value="1"/>
</dbReference>
<dbReference type="GO" id="GO:0061504">
    <property type="term" value="P:cyclic threonylcarbamoyladenosine biosynthetic process"/>
    <property type="evidence" value="ECO:0007669"/>
    <property type="project" value="TreeGrafter"/>
</dbReference>
<proteinExistence type="predicted"/>
<dbReference type="FunFam" id="3.40.50.720:FF:000141">
    <property type="entry name" value="tRNA threonylcarbamoyladenosine dehydratase"/>
    <property type="match status" value="1"/>
</dbReference>
<name>A0A133KW93_HEYCO</name>
<comment type="caution">
    <text evidence="2">The sequence shown here is derived from an EMBL/GenBank/DDBJ whole genome shotgun (WGS) entry which is preliminary data.</text>
</comment>
<dbReference type="Gene3D" id="3.40.50.720">
    <property type="entry name" value="NAD(P)-binding Rossmann-like Domain"/>
    <property type="match status" value="1"/>
</dbReference>
<sequence length="258" mass="28716">MRKLLHQFSRNELAIGQEGLQKLKNSTVAILGVGGVGSFAVEALARSAIGRLILVDKDDVDITNINRQIPALLSTVGQAKADLMKKRIADINPDCDVISLKMFYTEETAEQFFSYKPDYVVDASDTIIYKVHVMKECLKRKIKIISSMGAANKMDPTRLRIADISETHTDPIARVVRLKLRKEGIKKGIPVVFSDESPIVIREDVRKVVGNEEAEIRKAKMPPSSNAFVPSTAGLFMASFVVRDILKDIPVKRVKDEH</sequence>
<dbReference type="SUPFAM" id="SSF69572">
    <property type="entry name" value="Activating enzymes of the ubiquitin-like proteins"/>
    <property type="match status" value="1"/>
</dbReference>
<dbReference type="CDD" id="cd00755">
    <property type="entry name" value="YgdL_like"/>
    <property type="match status" value="1"/>
</dbReference>
<organism evidence="2 3">
    <name type="scientific">Heyndrickxia coagulans</name>
    <name type="common">Weizmannia coagulans</name>
    <dbReference type="NCBI Taxonomy" id="1398"/>
    <lineage>
        <taxon>Bacteria</taxon>
        <taxon>Bacillati</taxon>
        <taxon>Bacillota</taxon>
        <taxon>Bacilli</taxon>
        <taxon>Bacillales</taxon>
        <taxon>Bacillaceae</taxon>
        <taxon>Heyndrickxia</taxon>
    </lineage>
</organism>
<evidence type="ECO:0000259" key="1">
    <source>
        <dbReference type="Pfam" id="PF00899"/>
    </source>
</evidence>
<dbReference type="Pfam" id="PF00899">
    <property type="entry name" value="ThiF"/>
    <property type="match status" value="1"/>
</dbReference>
<dbReference type="PANTHER" id="PTHR43267:SF1">
    <property type="entry name" value="TRNA THREONYLCARBAMOYLADENOSINE DEHYDRATASE"/>
    <property type="match status" value="1"/>
</dbReference>
<reference evidence="3" key="1">
    <citation type="submission" date="2016-01" db="EMBL/GenBank/DDBJ databases">
        <authorList>
            <person name="Mitreva M."/>
            <person name="Pepin K.H."/>
            <person name="Mihindukulasuriya K.A."/>
            <person name="Fulton R."/>
            <person name="Fronick C."/>
            <person name="O'Laughlin M."/>
            <person name="Miner T."/>
            <person name="Herter B."/>
            <person name="Rosa B.A."/>
            <person name="Cordes M."/>
            <person name="Tomlinson C."/>
            <person name="Wollam A."/>
            <person name="Palsikar V.B."/>
            <person name="Mardis E.R."/>
            <person name="Wilson R.K."/>
        </authorList>
    </citation>
    <scope>NUCLEOTIDE SEQUENCE [LARGE SCALE GENOMIC DNA]</scope>
    <source>
        <strain evidence="3">GED7749B</strain>
    </source>
</reference>
<protein>
    <submittedName>
        <fullName evidence="2">ThiF family protein</fullName>
    </submittedName>
</protein>
<dbReference type="InterPro" id="IPR000594">
    <property type="entry name" value="ThiF_NAD_FAD-bd"/>
</dbReference>
<dbReference type="GO" id="GO:0061503">
    <property type="term" value="F:tRNA threonylcarbamoyladenosine dehydratase"/>
    <property type="evidence" value="ECO:0007669"/>
    <property type="project" value="TreeGrafter"/>
</dbReference>
<accession>A0A133KW93</accession>
<feature type="domain" description="THIF-type NAD/FAD binding fold" evidence="1">
    <location>
        <begin position="9"/>
        <end position="158"/>
    </location>
</feature>
<gene>
    <name evidence="2" type="ORF">HMPREF3213_01018</name>
</gene>